<dbReference type="Gene3D" id="1.10.287.130">
    <property type="match status" value="1"/>
</dbReference>
<evidence type="ECO:0000256" key="4">
    <source>
        <dbReference type="ARBA" id="ARBA00022475"/>
    </source>
</evidence>
<organism evidence="18 19">
    <name type="scientific">Vibrio ishigakensis</name>
    <dbReference type="NCBI Taxonomy" id="1481914"/>
    <lineage>
        <taxon>Bacteria</taxon>
        <taxon>Pseudomonadati</taxon>
        <taxon>Pseudomonadota</taxon>
        <taxon>Gammaproteobacteria</taxon>
        <taxon>Vibrionales</taxon>
        <taxon>Vibrionaceae</taxon>
        <taxon>Vibrio</taxon>
    </lineage>
</organism>
<dbReference type="InterPro" id="IPR003661">
    <property type="entry name" value="HisK_dim/P_dom"/>
</dbReference>
<keyword evidence="7" id="KW-0808">Transferase</keyword>
<keyword evidence="11" id="KW-0067">ATP-binding</keyword>
<evidence type="ECO:0000256" key="13">
    <source>
        <dbReference type="ARBA" id="ARBA00023012"/>
    </source>
</evidence>
<evidence type="ECO:0000256" key="2">
    <source>
        <dbReference type="ARBA" id="ARBA00004429"/>
    </source>
</evidence>
<dbReference type="InterPro" id="IPR036890">
    <property type="entry name" value="HATPase_C_sf"/>
</dbReference>
<dbReference type="SMART" id="SM00304">
    <property type="entry name" value="HAMP"/>
    <property type="match status" value="1"/>
</dbReference>
<dbReference type="SUPFAM" id="SSF55874">
    <property type="entry name" value="ATPase domain of HSP90 chaperone/DNA topoisomerase II/histidine kinase"/>
    <property type="match status" value="1"/>
</dbReference>
<dbReference type="Pfam" id="PF00512">
    <property type="entry name" value="HisKA"/>
    <property type="match status" value="1"/>
</dbReference>
<keyword evidence="19" id="KW-1185">Reference proteome</keyword>
<keyword evidence="13" id="KW-0902">Two-component regulatory system</keyword>
<dbReference type="CDD" id="cd00082">
    <property type="entry name" value="HisKA"/>
    <property type="match status" value="1"/>
</dbReference>
<dbReference type="CDD" id="cd06225">
    <property type="entry name" value="HAMP"/>
    <property type="match status" value="1"/>
</dbReference>
<feature type="transmembrane region" description="Helical" evidence="15">
    <location>
        <begin position="12"/>
        <end position="35"/>
    </location>
</feature>
<feature type="transmembrane region" description="Helical" evidence="15">
    <location>
        <begin position="160"/>
        <end position="179"/>
    </location>
</feature>
<dbReference type="Pfam" id="PF02518">
    <property type="entry name" value="HATPase_c"/>
    <property type="match status" value="1"/>
</dbReference>
<dbReference type="FunFam" id="1.10.287.130:FF:000006">
    <property type="entry name" value="Osmolarity two-component histidine kinase EnvZ"/>
    <property type="match status" value="1"/>
</dbReference>
<dbReference type="AlphaFoldDB" id="A0A0B8NU72"/>
<reference evidence="18 19" key="2">
    <citation type="submission" date="2015-01" db="EMBL/GenBank/DDBJ databases">
        <authorList>
            <consortium name="NBRP consortium"/>
            <person name="Sawabe T."/>
            <person name="Meirelles P."/>
            <person name="Feng G."/>
            <person name="Sayaka M."/>
            <person name="Hattori M."/>
            <person name="Ohkuma M."/>
        </authorList>
    </citation>
    <scope>NUCLEOTIDE SEQUENCE [LARGE SCALE GENOMIC DNA]</scope>
    <source>
        <strain evidence="19">JCM 19231</strain>
    </source>
</reference>
<dbReference type="Pfam" id="PF00672">
    <property type="entry name" value="HAMP"/>
    <property type="match status" value="1"/>
</dbReference>
<dbReference type="PRINTS" id="PR00344">
    <property type="entry name" value="BCTRLSENSOR"/>
</dbReference>
<comment type="caution">
    <text evidence="18">The sequence shown here is derived from an EMBL/GenBank/DDBJ whole genome shotgun (WGS) entry which is preliminary data.</text>
</comment>
<reference evidence="18 19" key="1">
    <citation type="submission" date="2015-01" db="EMBL/GenBank/DDBJ databases">
        <title>Vibrio sp. C1 JCM 19231 whole genome shotgun sequence.</title>
        <authorList>
            <person name="Sawabe T."/>
            <person name="Meirelles P."/>
            <person name="Feng G."/>
            <person name="Sayaka M."/>
            <person name="Hattori M."/>
            <person name="Ohkuma M."/>
        </authorList>
    </citation>
    <scope>NUCLEOTIDE SEQUENCE [LARGE SCALE GENOMIC DNA]</scope>
    <source>
        <strain evidence="19">JCM 19231</strain>
    </source>
</reference>
<keyword evidence="9" id="KW-0547">Nucleotide-binding</keyword>
<evidence type="ECO:0000313" key="18">
    <source>
        <dbReference type="EMBL" id="GAM54698.1"/>
    </source>
</evidence>
<evidence type="ECO:0000256" key="12">
    <source>
        <dbReference type="ARBA" id="ARBA00022989"/>
    </source>
</evidence>
<dbReference type="Proteomes" id="UP000031671">
    <property type="component" value="Unassembled WGS sequence"/>
</dbReference>
<dbReference type="InterPro" id="IPR005467">
    <property type="entry name" value="His_kinase_dom"/>
</dbReference>
<evidence type="ECO:0000259" key="17">
    <source>
        <dbReference type="PROSITE" id="PS50885"/>
    </source>
</evidence>
<comment type="catalytic activity">
    <reaction evidence="1">
        <text>ATP + protein L-histidine = ADP + protein N-phospho-L-histidine.</text>
        <dbReference type="EC" id="2.7.13.3"/>
    </reaction>
</comment>
<dbReference type="NCBIfam" id="NF007004">
    <property type="entry name" value="PRK09467.1"/>
    <property type="match status" value="1"/>
</dbReference>
<dbReference type="InterPro" id="IPR003594">
    <property type="entry name" value="HATPase_dom"/>
</dbReference>
<evidence type="ECO:0000256" key="15">
    <source>
        <dbReference type="SAM" id="Phobius"/>
    </source>
</evidence>
<keyword evidence="8 15" id="KW-0812">Transmembrane</keyword>
<dbReference type="SMART" id="SM00388">
    <property type="entry name" value="HisKA"/>
    <property type="match status" value="1"/>
</dbReference>
<evidence type="ECO:0000256" key="1">
    <source>
        <dbReference type="ARBA" id="ARBA00000085"/>
    </source>
</evidence>
<dbReference type="InterPro" id="IPR003660">
    <property type="entry name" value="HAMP_dom"/>
</dbReference>
<proteinExistence type="predicted"/>
<dbReference type="InterPro" id="IPR004358">
    <property type="entry name" value="Sig_transdc_His_kin-like_C"/>
</dbReference>
<dbReference type="EC" id="2.7.13.3" evidence="3"/>
<accession>A0A0B8NU72</accession>
<dbReference type="PANTHER" id="PTHR44936">
    <property type="entry name" value="SENSOR PROTEIN CREC"/>
    <property type="match status" value="1"/>
</dbReference>
<feature type="domain" description="Histidine kinase" evidence="16">
    <location>
        <begin position="240"/>
        <end position="464"/>
    </location>
</feature>
<evidence type="ECO:0000256" key="8">
    <source>
        <dbReference type="ARBA" id="ARBA00022692"/>
    </source>
</evidence>
<keyword evidence="10 18" id="KW-0418">Kinase</keyword>
<evidence type="ECO:0000256" key="5">
    <source>
        <dbReference type="ARBA" id="ARBA00022519"/>
    </source>
</evidence>
<evidence type="ECO:0000256" key="7">
    <source>
        <dbReference type="ARBA" id="ARBA00022679"/>
    </source>
</evidence>
<keyword evidence="4" id="KW-1003">Cell membrane</keyword>
<protein>
    <recommendedName>
        <fullName evidence="3">histidine kinase</fullName>
        <ecNumber evidence="3">2.7.13.3</ecNumber>
    </recommendedName>
</protein>
<name>A0A0B8NU72_9VIBR</name>
<dbReference type="PROSITE" id="PS50885">
    <property type="entry name" value="HAMP"/>
    <property type="match status" value="1"/>
</dbReference>
<evidence type="ECO:0000256" key="3">
    <source>
        <dbReference type="ARBA" id="ARBA00012438"/>
    </source>
</evidence>
<dbReference type="InterPro" id="IPR050980">
    <property type="entry name" value="2C_sensor_his_kinase"/>
</dbReference>
<dbReference type="EMBL" id="BBRZ01000006">
    <property type="protein sequence ID" value="GAM54698.1"/>
    <property type="molecule type" value="Genomic_DNA"/>
</dbReference>
<dbReference type="PANTHER" id="PTHR44936:SF5">
    <property type="entry name" value="SENSOR HISTIDINE KINASE ENVZ"/>
    <property type="match status" value="1"/>
</dbReference>
<gene>
    <name evidence="18" type="ORF">JCM19231_3786</name>
</gene>
<dbReference type="Gene3D" id="3.30.565.10">
    <property type="entry name" value="Histidine kinase-like ATPase, C-terminal domain"/>
    <property type="match status" value="1"/>
</dbReference>
<evidence type="ECO:0000259" key="16">
    <source>
        <dbReference type="PROSITE" id="PS50109"/>
    </source>
</evidence>
<dbReference type="RefSeq" id="WP_261834498.1">
    <property type="nucleotide sequence ID" value="NZ_AP024881.1"/>
</dbReference>
<dbReference type="PROSITE" id="PS50109">
    <property type="entry name" value="HIS_KIN"/>
    <property type="match status" value="1"/>
</dbReference>
<comment type="subcellular location">
    <subcellularLocation>
        <location evidence="2">Cell inner membrane</location>
        <topology evidence="2">Multi-pass membrane protein</topology>
    </subcellularLocation>
</comment>
<evidence type="ECO:0000256" key="14">
    <source>
        <dbReference type="ARBA" id="ARBA00023136"/>
    </source>
</evidence>
<evidence type="ECO:0000313" key="19">
    <source>
        <dbReference type="Proteomes" id="UP000031671"/>
    </source>
</evidence>
<dbReference type="SUPFAM" id="SSF47384">
    <property type="entry name" value="Homodimeric domain of signal transducing histidine kinase"/>
    <property type="match status" value="1"/>
</dbReference>
<keyword evidence="12 15" id="KW-1133">Transmembrane helix</keyword>
<dbReference type="SMART" id="SM00387">
    <property type="entry name" value="HATPase_c"/>
    <property type="match status" value="1"/>
</dbReference>
<dbReference type="InterPro" id="IPR036097">
    <property type="entry name" value="HisK_dim/P_sf"/>
</dbReference>
<keyword evidence="6" id="KW-0597">Phosphoprotein</keyword>
<evidence type="ECO:0000256" key="6">
    <source>
        <dbReference type="ARBA" id="ARBA00022553"/>
    </source>
</evidence>
<sequence length="464" mass="52500">MRSRSSITQSIIGFIVLLIASQVFSYYAVLNYALLPSLKQFNRILSYEINLVMEENARIRKEVELGIPEAQRTAPLRQALLLRLGVSVRPYAGIYEQEFEKSFYLDFMSDEISEELGSPAEARLSRDSESYLLWIKLDSMPNWLLKVPLSELTQDEFKPFFINSLLITLLIILGGWGFIRWQNRPLKSLEEAAISVGKGVIPKPLEEKGTTEIREVTLAFNKMARGIEALEEDRRLMLAGISHDIRTPLTRIRLATEMMSEQDRYLAEGIIQDTEECNEIIAQFMDYLKPVDQSEFEAINLNALAEDLYRAVENYQEGASTDIGSPAPNEKFFEGLMKCQVTYDLDENLPDIYASNIPLRRALSNLLVNAQRYGDDWIGITTKSIEQGQKVQFILEDNGPGIPEDQIESVFEPFTRGDTARGSEGTGLGLAIVKRIITEHSGEIKMENRPQGGLKVAVTFKAHK</sequence>
<dbReference type="GO" id="GO:0005524">
    <property type="term" value="F:ATP binding"/>
    <property type="evidence" value="ECO:0007669"/>
    <property type="project" value="UniProtKB-KW"/>
</dbReference>
<feature type="domain" description="HAMP" evidence="17">
    <location>
        <begin position="180"/>
        <end position="232"/>
    </location>
</feature>
<dbReference type="GO" id="GO:0005886">
    <property type="term" value="C:plasma membrane"/>
    <property type="evidence" value="ECO:0007669"/>
    <property type="project" value="UniProtKB-SubCell"/>
</dbReference>
<dbReference type="GO" id="GO:0000155">
    <property type="term" value="F:phosphorelay sensor kinase activity"/>
    <property type="evidence" value="ECO:0007669"/>
    <property type="project" value="InterPro"/>
</dbReference>
<evidence type="ECO:0000256" key="10">
    <source>
        <dbReference type="ARBA" id="ARBA00022777"/>
    </source>
</evidence>
<keyword evidence="5" id="KW-0997">Cell inner membrane</keyword>
<evidence type="ECO:0000256" key="9">
    <source>
        <dbReference type="ARBA" id="ARBA00022741"/>
    </source>
</evidence>
<evidence type="ECO:0000256" key="11">
    <source>
        <dbReference type="ARBA" id="ARBA00022840"/>
    </source>
</evidence>
<keyword evidence="14 15" id="KW-0472">Membrane</keyword>